<accession>A0AAV3NHH9</accession>
<name>A0AAV3NHH9_LITER</name>
<dbReference type="Proteomes" id="UP001454036">
    <property type="component" value="Unassembled WGS sequence"/>
</dbReference>
<dbReference type="AlphaFoldDB" id="A0AAV3NHH9"/>
<reference evidence="1 2" key="1">
    <citation type="submission" date="2024-01" db="EMBL/GenBank/DDBJ databases">
        <title>The complete chloroplast genome sequence of Lithospermum erythrorhizon: insights into the phylogenetic relationship among Boraginaceae species and the maternal lineages of purple gromwells.</title>
        <authorList>
            <person name="Okada T."/>
            <person name="Watanabe K."/>
        </authorList>
    </citation>
    <scope>NUCLEOTIDE SEQUENCE [LARGE SCALE GENOMIC DNA]</scope>
</reference>
<evidence type="ECO:0008006" key="3">
    <source>
        <dbReference type="Google" id="ProtNLM"/>
    </source>
</evidence>
<gene>
    <name evidence="1" type="ORF">LIER_00483</name>
</gene>
<proteinExistence type="predicted"/>
<evidence type="ECO:0000313" key="2">
    <source>
        <dbReference type="Proteomes" id="UP001454036"/>
    </source>
</evidence>
<dbReference type="EMBL" id="BAABME010000037">
    <property type="protein sequence ID" value="GAA0138809.1"/>
    <property type="molecule type" value="Genomic_DNA"/>
</dbReference>
<comment type="caution">
    <text evidence="1">The sequence shown here is derived from an EMBL/GenBank/DDBJ whole genome shotgun (WGS) entry which is preliminary data.</text>
</comment>
<evidence type="ECO:0000313" key="1">
    <source>
        <dbReference type="EMBL" id="GAA0138809.1"/>
    </source>
</evidence>
<sequence>MKVNVSCLVVASIMSSGMGRWKSSFGHAWFKSLKSTHTLISPFIFRTRKMFDSQVGYNTSRMNPTLISLLTSASMNKTSFGRNLLRSCITGLAPFSTAWWCTATFGSSCGISVYVHTNKSRNSVSKAMYSASLAGVRRALTYVGRGCSEVPKLTYFNSSTIGLTCSSNPGGVSIASSGDNSSSSMVMCNEESASLLATWGI</sequence>
<organism evidence="1 2">
    <name type="scientific">Lithospermum erythrorhizon</name>
    <name type="common">Purple gromwell</name>
    <name type="synonym">Lithospermum officinale var. erythrorhizon</name>
    <dbReference type="NCBI Taxonomy" id="34254"/>
    <lineage>
        <taxon>Eukaryota</taxon>
        <taxon>Viridiplantae</taxon>
        <taxon>Streptophyta</taxon>
        <taxon>Embryophyta</taxon>
        <taxon>Tracheophyta</taxon>
        <taxon>Spermatophyta</taxon>
        <taxon>Magnoliopsida</taxon>
        <taxon>eudicotyledons</taxon>
        <taxon>Gunneridae</taxon>
        <taxon>Pentapetalae</taxon>
        <taxon>asterids</taxon>
        <taxon>lamiids</taxon>
        <taxon>Boraginales</taxon>
        <taxon>Boraginaceae</taxon>
        <taxon>Boraginoideae</taxon>
        <taxon>Lithospermeae</taxon>
        <taxon>Lithospermum</taxon>
    </lineage>
</organism>
<keyword evidence="2" id="KW-1185">Reference proteome</keyword>
<protein>
    <recommendedName>
        <fullName evidence="3">Secreted protein</fullName>
    </recommendedName>
</protein>